<evidence type="ECO:0000313" key="1">
    <source>
        <dbReference type="EMBL" id="RHW47046.1"/>
    </source>
</evidence>
<gene>
    <name evidence="1" type="ORF">D1832_03325</name>
</gene>
<organism evidence="1 2">
    <name type="scientific">Dermacoccus abyssi</name>
    <dbReference type="NCBI Taxonomy" id="322596"/>
    <lineage>
        <taxon>Bacteria</taxon>
        <taxon>Bacillati</taxon>
        <taxon>Actinomycetota</taxon>
        <taxon>Actinomycetes</taxon>
        <taxon>Micrococcales</taxon>
        <taxon>Dermacoccaceae</taxon>
        <taxon>Dermacoccus</taxon>
    </lineage>
</organism>
<sequence>MIALLPPSESKTTRRRGARLDLAKLSFPELTEARQQVAAAVSEVSARDEAPEVLGVSPNLADEIARNTRLFDAPTLPAAQLYTGVLYDALGLSDLEGADKARATRRVVISSALYGAVRLGDRLAPYRLSMGVNLPRLGALAAHWRSVLDAPLSEAAGKGVVVDCRSSTYAASWNPSGELARRWVHIRVPGATHMAKHTRGLVTRALVTDARDPRTPKALAAQLAETFDVDLHEATSPSKPWILDVSVREATA</sequence>
<accession>A0A417Z8T8</accession>
<protein>
    <submittedName>
        <fullName evidence="1">Peroxide stress protein YaaA</fullName>
    </submittedName>
</protein>
<proteinExistence type="predicted"/>
<dbReference type="PANTHER" id="PTHR30283:SF4">
    <property type="entry name" value="PEROXIDE STRESS RESISTANCE PROTEIN YAAA"/>
    <property type="match status" value="1"/>
</dbReference>
<dbReference type="Proteomes" id="UP000285376">
    <property type="component" value="Unassembled WGS sequence"/>
</dbReference>
<dbReference type="RefSeq" id="WP_118912622.1">
    <property type="nucleotide sequence ID" value="NZ_CBCRVH010000006.1"/>
</dbReference>
<dbReference type="Pfam" id="PF03883">
    <property type="entry name" value="H2O2_YaaD"/>
    <property type="match status" value="1"/>
</dbReference>
<dbReference type="AlphaFoldDB" id="A0A417Z8T8"/>
<reference evidence="1 2" key="1">
    <citation type="submission" date="2018-08" db="EMBL/GenBank/DDBJ databases">
        <title>Whole genome sequence analysis of Dermacoccus abyssi bacteria isolated from Deep Mariana trench Micromonospora spp reveals genes involved in the environmental adaptation and production of secondary metabolites.</title>
        <authorList>
            <person name="Abdel-Mageed W.M."/>
            <person name="Lehri B."/>
            <person name="Nouioui I."/>
            <person name="Goodfellow I."/>
            <person name="Jaspars M."/>
            <person name="Karlyshev A."/>
        </authorList>
    </citation>
    <scope>NUCLEOTIDE SEQUENCE [LARGE SCALE GENOMIC DNA]</scope>
    <source>
        <strain evidence="1 2">MT1.1</strain>
    </source>
</reference>
<evidence type="ECO:0000313" key="2">
    <source>
        <dbReference type="Proteomes" id="UP000285376"/>
    </source>
</evidence>
<dbReference type="GO" id="GO:0005829">
    <property type="term" value="C:cytosol"/>
    <property type="evidence" value="ECO:0007669"/>
    <property type="project" value="TreeGrafter"/>
</dbReference>
<dbReference type="InterPro" id="IPR005583">
    <property type="entry name" value="YaaA"/>
</dbReference>
<dbReference type="GO" id="GO:0033194">
    <property type="term" value="P:response to hydroperoxide"/>
    <property type="evidence" value="ECO:0007669"/>
    <property type="project" value="TreeGrafter"/>
</dbReference>
<comment type="caution">
    <text evidence="1">The sequence shown here is derived from an EMBL/GenBank/DDBJ whole genome shotgun (WGS) entry which is preliminary data.</text>
</comment>
<dbReference type="PANTHER" id="PTHR30283">
    <property type="entry name" value="PEROXIDE STRESS RESPONSE PROTEIN YAAA"/>
    <property type="match status" value="1"/>
</dbReference>
<name>A0A417Z8T8_9MICO</name>
<dbReference type="EMBL" id="QWLM01000003">
    <property type="protein sequence ID" value="RHW47046.1"/>
    <property type="molecule type" value="Genomic_DNA"/>
</dbReference>